<evidence type="ECO:0000256" key="1">
    <source>
        <dbReference type="ARBA" id="ARBA00002901"/>
    </source>
</evidence>
<comment type="pathway">
    <text evidence="2 6">Cofactor biosynthesis; molybdopterin biosynthesis.</text>
</comment>
<sequence length="409" mass="44400">MEKFFKVKRRPEMFEKFRLFEKGAIKRLPLTEALNTFLAEDLISPENLPPAPRATMDGYAVRAKDTFGARENEPVVLELVGEIKMGEAPLLSLNPGQTVRIATGGFLPPRADAVVMLEHAEENQNLVEIKRPAAPHQHTLLPGEDFSEGALVFKAGQRITPAVAGVLAGLGFTEVPVRERPKVGIISTGDELVPPEEKPPLGKIRDINSYSLYAATQEAGGIPTLYGIVPDDRTALSTAVEKALAENQVVLISGGSSVGTRDYTLEIIKNLPESELLCHGLAVRPGKPTILAKVKNKALFGLPGQVASALLIFYVLVRPFLLYLQGAEGEGLLLKRIWAKASRNIPSVAGREDFVRVKITSSPEGPIANPIFKKSGLISSMAEADGFLRIPEEAEGIYQGEWAEIYLLP</sequence>
<dbReference type="EC" id="2.10.1.1" evidence="6"/>
<dbReference type="InterPro" id="IPR036135">
    <property type="entry name" value="MoeA_linker/N_sf"/>
</dbReference>
<dbReference type="InterPro" id="IPR008284">
    <property type="entry name" value="MoCF_biosynth_CS"/>
</dbReference>
<dbReference type="Gene3D" id="3.40.980.10">
    <property type="entry name" value="MoaB/Mog-like domain"/>
    <property type="match status" value="1"/>
</dbReference>
<keyword evidence="6" id="KW-0808">Transferase</keyword>
<dbReference type="SUPFAM" id="SSF53218">
    <property type="entry name" value="Molybdenum cofactor biosynthesis proteins"/>
    <property type="match status" value="1"/>
</dbReference>
<dbReference type="PANTHER" id="PTHR10192:SF5">
    <property type="entry name" value="GEPHYRIN"/>
    <property type="match status" value="1"/>
</dbReference>
<evidence type="ECO:0000256" key="4">
    <source>
        <dbReference type="ARBA" id="ARBA00023150"/>
    </source>
</evidence>
<dbReference type="PROSITE" id="PS01079">
    <property type="entry name" value="MOCF_BIOSYNTHESIS_2"/>
    <property type="match status" value="1"/>
</dbReference>
<dbReference type="GO" id="GO:0005829">
    <property type="term" value="C:cytosol"/>
    <property type="evidence" value="ECO:0007669"/>
    <property type="project" value="TreeGrafter"/>
</dbReference>
<comment type="function">
    <text evidence="1 6">Catalyzes the insertion of molybdate into adenylated molybdopterin with the concomitant release of AMP.</text>
</comment>
<dbReference type="Gene3D" id="2.170.190.11">
    <property type="entry name" value="Molybdopterin biosynthesis moea protein, domain 3"/>
    <property type="match status" value="1"/>
</dbReference>
<evidence type="ECO:0000256" key="5">
    <source>
        <dbReference type="ARBA" id="ARBA00047317"/>
    </source>
</evidence>
<dbReference type="InterPro" id="IPR036425">
    <property type="entry name" value="MoaB/Mog-like_dom_sf"/>
</dbReference>
<dbReference type="GO" id="GO:0061599">
    <property type="term" value="F:molybdopterin molybdotransferase activity"/>
    <property type="evidence" value="ECO:0007669"/>
    <property type="project" value="UniProtKB-UniRule"/>
</dbReference>
<comment type="catalytic activity">
    <reaction evidence="5">
        <text>adenylyl-molybdopterin + molybdate = Mo-molybdopterin + AMP + H(+)</text>
        <dbReference type="Rhea" id="RHEA:35047"/>
        <dbReference type="ChEBI" id="CHEBI:15378"/>
        <dbReference type="ChEBI" id="CHEBI:36264"/>
        <dbReference type="ChEBI" id="CHEBI:62727"/>
        <dbReference type="ChEBI" id="CHEBI:71302"/>
        <dbReference type="ChEBI" id="CHEBI:456215"/>
        <dbReference type="EC" id="2.10.1.1"/>
    </reaction>
</comment>
<name>A0A7V5P086_9BACT</name>
<comment type="cofactor">
    <cofactor evidence="6">
        <name>Mg(2+)</name>
        <dbReference type="ChEBI" id="CHEBI:18420"/>
    </cofactor>
</comment>
<dbReference type="Proteomes" id="UP000886101">
    <property type="component" value="Unassembled WGS sequence"/>
</dbReference>
<dbReference type="InterPro" id="IPR005110">
    <property type="entry name" value="MoeA_linker/N"/>
</dbReference>
<dbReference type="Pfam" id="PF00994">
    <property type="entry name" value="MoCF_biosynth"/>
    <property type="match status" value="1"/>
</dbReference>
<keyword evidence="4 6" id="KW-0501">Molybdenum cofactor biosynthesis</keyword>
<proteinExistence type="inferred from homology"/>
<dbReference type="Gene3D" id="3.90.105.10">
    <property type="entry name" value="Molybdopterin biosynthesis moea protein, domain 2"/>
    <property type="match status" value="1"/>
</dbReference>
<comment type="similarity">
    <text evidence="3 6">Belongs to the MoeA family.</text>
</comment>
<organism evidence="8">
    <name type="scientific">Thermodesulfatator atlanticus</name>
    <dbReference type="NCBI Taxonomy" id="501497"/>
    <lineage>
        <taxon>Bacteria</taxon>
        <taxon>Pseudomonadati</taxon>
        <taxon>Thermodesulfobacteriota</taxon>
        <taxon>Thermodesulfobacteria</taxon>
        <taxon>Thermodesulfobacteriales</taxon>
        <taxon>Thermodesulfatatoraceae</taxon>
        <taxon>Thermodesulfatator</taxon>
    </lineage>
</organism>
<dbReference type="InterPro" id="IPR038987">
    <property type="entry name" value="MoeA-like"/>
</dbReference>
<dbReference type="AlphaFoldDB" id="A0A7V5P086"/>
<dbReference type="PANTHER" id="PTHR10192">
    <property type="entry name" value="MOLYBDOPTERIN BIOSYNTHESIS PROTEIN"/>
    <property type="match status" value="1"/>
</dbReference>
<evidence type="ECO:0000256" key="3">
    <source>
        <dbReference type="ARBA" id="ARBA00010763"/>
    </source>
</evidence>
<dbReference type="SUPFAM" id="SSF63867">
    <property type="entry name" value="MoeA C-terminal domain-like"/>
    <property type="match status" value="1"/>
</dbReference>
<dbReference type="NCBIfam" id="TIGR00177">
    <property type="entry name" value="molyb_syn"/>
    <property type="match status" value="1"/>
</dbReference>
<dbReference type="EMBL" id="DROK01000185">
    <property type="protein sequence ID" value="HHI97473.1"/>
    <property type="molecule type" value="Genomic_DNA"/>
</dbReference>
<dbReference type="NCBIfam" id="NF045515">
    <property type="entry name" value="Glp_gephyrin"/>
    <property type="match status" value="1"/>
</dbReference>
<protein>
    <recommendedName>
        <fullName evidence="6">Molybdopterin molybdenumtransferase</fullName>
        <ecNumber evidence="6">2.10.1.1</ecNumber>
    </recommendedName>
</protein>
<dbReference type="SUPFAM" id="SSF63882">
    <property type="entry name" value="MoeA N-terminal region -like"/>
    <property type="match status" value="1"/>
</dbReference>
<dbReference type="GO" id="GO:0046872">
    <property type="term" value="F:metal ion binding"/>
    <property type="evidence" value="ECO:0007669"/>
    <property type="project" value="UniProtKB-UniRule"/>
</dbReference>
<accession>A0A7V5P086</accession>
<keyword evidence="6" id="KW-0479">Metal-binding</keyword>
<evidence type="ECO:0000313" key="8">
    <source>
        <dbReference type="EMBL" id="HHI97473.1"/>
    </source>
</evidence>
<dbReference type="CDD" id="cd00887">
    <property type="entry name" value="MoeA"/>
    <property type="match status" value="1"/>
</dbReference>
<keyword evidence="6" id="KW-0460">Magnesium</keyword>
<dbReference type="UniPathway" id="UPA00344"/>
<evidence type="ECO:0000256" key="6">
    <source>
        <dbReference type="RuleBase" id="RU365090"/>
    </source>
</evidence>
<reference evidence="8" key="1">
    <citation type="journal article" date="2020" name="mSystems">
        <title>Genome- and Community-Level Interaction Insights into Carbon Utilization and Element Cycling Functions of Hydrothermarchaeota in Hydrothermal Sediment.</title>
        <authorList>
            <person name="Zhou Z."/>
            <person name="Liu Y."/>
            <person name="Xu W."/>
            <person name="Pan J."/>
            <person name="Luo Z.H."/>
            <person name="Li M."/>
        </authorList>
    </citation>
    <scope>NUCLEOTIDE SEQUENCE [LARGE SCALE GENOMIC DNA]</scope>
    <source>
        <strain evidence="8">HyVt-533</strain>
    </source>
</reference>
<dbReference type="Gene3D" id="2.40.340.10">
    <property type="entry name" value="MoeA, C-terminal, domain IV"/>
    <property type="match status" value="1"/>
</dbReference>
<keyword evidence="6" id="KW-0500">Molybdenum</keyword>
<evidence type="ECO:0000256" key="2">
    <source>
        <dbReference type="ARBA" id="ARBA00005046"/>
    </source>
</evidence>
<dbReference type="SMART" id="SM00852">
    <property type="entry name" value="MoCF_biosynth"/>
    <property type="match status" value="1"/>
</dbReference>
<dbReference type="GO" id="GO:0006777">
    <property type="term" value="P:Mo-molybdopterin cofactor biosynthetic process"/>
    <property type="evidence" value="ECO:0007669"/>
    <property type="project" value="UniProtKB-UniRule"/>
</dbReference>
<dbReference type="InterPro" id="IPR005111">
    <property type="entry name" value="MoeA_C_domain_IV"/>
</dbReference>
<feature type="domain" description="MoaB/Mog" evidence="7">
    <location>
        <begin position="184"/>
        <end position="323"/>
    </location>
</feature>
<dbReference type="Pfam" id="PF03454">
    <property type="entry name" value="MoeA_C"/>
    <property type="match status" value="1"/>
</dbReference>
<dbReference type="InterPro" id="IPR001453">
    <property type="entry name" value="MoaB/Mog_dom"/>
</dbReference>
<evidence type="ECO:0000259" key="7">
    <source>
        <dbReference type="SMART" id="SM00852"/>
    </source>
</evidence>
<comment type="caution">
    <text evidence="8">The sequence shown here is derived from an EMBL/GenBank/DDBJ whole genome shotgun (WGS) entry which is preliminary data.</text>
</comment>
<dbReference type="InterPro" id="IPR036688">
    <property type="entry name" value="MoeA_C_domain_IV_sf"/>
</dbReference>
<dbReference type="Pfam" id="PF03453">
    <property type="entry name" value="MoeA_N"/>
    <property type="match status" value="1"/>
</dbReference>
<gene>
    <name evidence="8" type="ORF">ENJ96_06440</name>
</gene>